<gene>
    <name evidence="8" type="ORF">NUU61_004597</name>
</gene>
<dbReference type="PANTHER" id="PTHR34187:SF3">
    <property type="entry name" value="DUF DOMAIN PROTEIN (AFU_ORTHOLOGUE AFUA_6G11150)"/>
    <property type="match status" value="1"/>
</dbReference>
<dbReference type="RefSeq" id="XP_056513206.1">
    <property type="nucleotide sequence ID" value="XM_056655179.1"/>
</dbReference>
<keyword evidence="2 6" id="KW-0812">Transmembrane</keyword>
<keyword evidence="4 6" id="KW-0472">Membrane</keyword>
<dbReference type="AlphaFoldDB" id="A0A9W9KDE7"/>
<reference evidence="8" key="1">
    <citation type="submission" date="2022-11" db="EMBL/GenBank/DDBJ databases">
        <authorList>
            <person name="Petersen C."/>
        </authorList>
    </citation>
    <scope>NUCLEOTIDE SEQUENCE</scope>
    <source>
        <strain evidence="8">IBT 34128</strain>
    </source>
</reference>
<dbReference type="Pfam" id="PF02656">
    <property type="entry name" value="DUF202"/>
    <property type="match status" value="1"/>
</dbReference>
<dbReference type="OrthoDB" id="5525680at2759"/>
<dbReference type="InterPro" id="IPR003807">
    <property type="entry name" value="DUF202"/>
</dbReference>
<accession>A0A9W9KDE7</accession>
<evidence type="ECO:0000313" key="8">
    <source>
        <dbReference type="EMBL" id="KAJ5102375.1"/>
    </source>
</evidence>
<evidence type="ECO:0000256" key="2">
    <source>
        <dbReference type="ARBA" id="ARBA00022692"/>
    </source>
</evidence>
<evidence type="ECO:0000256" key="4">
    <source>
        <dbReference type="ARBA" id="ARBA00023136"/>
    </source>
</evidence>
<dbReference type="GO" id="GO:0012505">
    <property type="term" value="C:endomembrane system"/>
    <property type="evidence" value="ECO:0007669"/>
    <property type="project" value="UniProtKB-SubCell"/>
</dbReference>
<evidence type="ECO:0000256" key="6">
    <source>
        <dbReference type="SAM" id="Phobius"/>
    </source>
</evidence>
<organism evidence="8 9">
    <name type="scientific">Penicillium alfredii</name>
    <dbReference type="NCBI Taxonomy" id="1506179"/>
    <lineage>
        <taxon>Eukaryota</taxon>
        <taxon>Fungi</taxon>
        <taxon>Dikarya</taxon>
        <taxon>Ascomycota</taxon>
        <taxon>Pezizomycotina</taxon>
        <taxon>Eurotiomycetes</taxon>
        <taxon>Eurotiomycetidae</taxon>
        <taxon>Eurotiales</taxon>
        <taxon>Aspergillaceae</taxon>
        <taxon>Penicillium</taxon>
    </lineage>
</organism>
<evidence type="ECO:0000313" key="9">
    <source>
        <dbReference type="Proteomes" id="UP001141434"/>
    </source>
</evidence>
<proteinExistence type="predicted"/>
<evidence type="ECO:0000256" key="3">
    <source>
        <dbReference type="ARBA" id="ARBA00022989"/>
    </source>
</evidence>
<name>A0A9W9KDE7_9EURO</name>
<feature type="domain" description="DUF202" evidence="7">
    <location>
        <begin position="106"/>
        <end position="176"/>
    </location>
</feature>
<feature type="region of interest" description="Disordered" evidence="5">
    <location>
        <begin position="1"/>
        <end position="26"/>
    </location>
</feature>
<keyword evidence="9" id="KW-1185">Reference proteome</keyword>
<evidence type="ECO:0000256" key="5">
    <source>
        <dbReference type="SAM" id="MobiDB-lite"/>
    </source>
</evidence>
<feature type="transmembrane region" description="Helical" evidence="6">
    <location>
        <begin position="194"/>
        <end position="213"/>
    </location>
</feature>
<keyword evidence="3 6" id="KW-1133">Transmembrane helix</keyword>
<dbReference type="Proteomes" id="UP001141434">
    <property type="component" value="Unassembled WGS sequence"/>
</dbReference>
<dbReference type="PANTHER" id="PTHR34187">
    <property type="entry name" value="FGR18P"/>
    <property type="match status" value="1"/>
</dbReference>
<dbReference type="GeneID" id="81394347"/>
<protein>
    <recommendedName>
        <fullName evidence="7">DUF202 domain-containing protein</fullName>
    </recommendedName>
</protein>
<sequence length="216" mass="24186">MLSTLQPSDQPGAFQAGPGGRVSRPDKASSIMKSLLFKSPSFQKLHTVTFSVHMTMDGAPGILGMYTRVCFGLTFDFRHLEEQRHILLSTPIFGELLFENSTSDARDHCANERTFLSWLRLSMYLAIVSLAIIISFHFREQPTVLERRMALPLGIIFWVLSLMCLVNGFANYARTVMKYSRKAALVQSGWKTQVVFTVVGTVILGSCILFLSTDPQ</sequence>
<evidence type="ECO:0000256" key="1">
    <source>
        <dbReference type="ARBA" id="ARBA00004127"/>
    </source>
</evidence>
<comment type="caution">
    <text evidence="8">The sequence shown here is derived from an EMBL/GenBank/DDBJ whole genome shotgun (WGS) entry which is preliminary data.</text>
</comment>
<dbReference type="EMBL" id="JAPMSZ010000005">
    <property type="protein sequence ID" value="KAJ5102375.1"/>
    <property type="molecule type" value="Genomic_DNA"/>
</dbReference>
<reference evidence="8" key="2">
    <citation type="journal article" date="2023" name="IMA Fungus">
        <title>Comparative genomic study of the Penicillium genus elucidates a diverse pangenome and 15 lateral gene transfer events.</title>
        <authorList>
            <person name="Petersen C."/>
            <person name="Sorensen T."/>
            <person name="Nielsen M.R."/>
            <person name="Sondergaard T.E."/>
            <person name="Sorensen J.L."/>
            <person name="Fitzpatrick D.A."/>
            <person name="Frisvad J.C."/>
            <person name="Nielsen K.L."/>
        </authorList>
    </citation>
    <scope>NUCLEOTIDE SEQUENCE</scope>
    <source>
        <strain evidence="8">IBT 34128</strain>
    </source>
</reference>
<feature type="transmembrane region" description="Helical" evidence="6">
    <location>
        <begin position="150"/>
        <end position="173"/>
    </location>
</feature>
<feature type="transmembrane region" description="Helical" evidence="6">
    <location>
        <begin position="121"/>
        <end position="138"/>
    </location>
</feature>
<evidence type="ECO:0000259" key="7">
    <source>
        <dbReference type="Pfam" id="PF02656"/>
    </source>
</evidence>
<comment type="subcellular location">
    <subcellularLocation>
        <location evidence="1">Endomembrane system</location>
        <topology evidence="1">Multi-pass membrane protein</topology>
    </subcellularLocation>
</comment>
<dbReference type="InterPro" id="IPR052053">
    <property type="entry name" value="IM_YidH-like"/>
</dbReference>